<dbReference type="AlphaFoldDB" id="A0A1Y2G9R6"/>
<feature type="region of interest" description="Disordered" evidence="1">
    <location>
        <begin position="126"/>
        <end position="154"/>
    </location>
</feature>
<accession>A0A1Y2G9R6</accession>
<dbReference type="GeneID" id="33571006"/>
<sequence length="514" mass="58315">MLQAFLDWALEWKGKEHVYLPEFVRHFGLLNRDAATKSFQELIQHSCIPKKRRDDIQEAYRFFQEHHREAFWANRAMKHSTTMTSKQAVISTNAIISASLDSISRGVKEDDTLSFVGIPAIKLTADQEESSPEASSHQPKRRREESSDSLATEEDPVDRLLMCLPQPMSAILGSHGWTFVAAEDGLDIGAMFGNYYRKCANSVFKASYPEDALALNATLLIREDPTPLQLECFGEEFFERLKNRFKNRIPTIEISNERTLIRNWMDNLVDNEWDSDITLNHLENSKVTVKLCPLKRYLVYALSEFEHFQKPSYSEADGISSFLMPLLRKFYHVQGSARLAYTNNSSRTSIYHRRILDLETKTCGQPDLTTRSKRDIELFFAEAAGVMCHDTSKQAGDLVRLGVYGKNAIDQVDDIYDTSITVTLAHVVGRNVTMYIQFPLGTMYIMLKVGAWKIPDSLETLGGLAQDIGCIVKTSSVFHEQLKLLSTRVANKSGKTKDHFPSIITPHAKSALKQ</sequence>
<evidence type="ECO:0000313" key="3">
    <source>
        <dbReference type="Proteomes" id="UP000193648"/>
    </source>
</evidence>
<name>A0A1Y2G9R6_9FUNG</name>
<dbReference type="InParanoid" id="A0A1Y2G9R6"/>
<dbReference type="RefSeq" id="XP_021876871.1">
    <property type="nucleotide sequence ID" value="XM_022029163.1"/>
</dbReference>
<organism evidence="2 3">
    <name type="scientific">Lobosporangium transversale</name>
    <dbReference type="NCBI Taxonomy" id="64571"/>
    <lineage>
        <taxon>Eukaryota</taxon>
        <taxon>Fungi</taxon>
        <taxon>Fungi incertae sedis</taxon>
        <taxon>Mucoromycota</taxon>
        <taxon>Mortierellomycotina</taxon>
        <taxon>Mortierellomycetes</taxon>
        <taxon>Mortierellales</taxon>
        <taxon>Mortierellaceae</taxon>
        <taxon>Lobosporangium</taxon>
    </lineage>
</organism>
<feature type="region of interest" description="Disordered" evidence="1">
    <location>
        <begin position="493"/>
        <end position="514"/>
    </location>
</feature>
<comment type="caution">
    <text evidence="2">The sequence shown here is derived from an EMBL/GenBank/DDBJ whole genome shotgun (WGS) entry which is preliminary data.</text>
</comment>
<evidence type="ECO:0000256" key="1">
    <source>
        <dbReference type="SAM" id="MobiDB-lite"/>
    </source>
</evidence>
<dbReference type="Proteomes" id="UP000193648">
    <property type="component" value="Unassembled WGS sequence"/>
</dbReference>
<evidence type="ECO:0000313" key="2">
    <source>
        <dbReference type="EMBL" id="ORZ05007.1"/>
    </source>
</evidence>
<dbReference type="EMBL" id="MCFF01000053">
    <property type="protein sequence ID" value="ORZ05007.1"/>
    <property type="molecule type" value="Genomic_DNA"/>
</dbReference>
<protein>
    <submittedName>
        <fullName evidence="2">Uncharacterized protein</fullName>
    </submittedName>
</protein>
<reference evidence="2 3" key="1">
    <citation type="submission" date="2016-07" db="EMBL/GenBank/DDBJ databases">
        <title>Pervasive Adenine N6-methylation of Active Genes in Fungi.</title>
        <authorList>
            <consortium name="DOE Joint Genome Institute"/>
            <person name="Mondo S.J."/>
            <person name="Dannebaum R.O."/>
            <person name="Kuo R.C."/>
            <person name="Labutti K."/>
            <person name="Haridas S."/>
            <person name="Kuo A."/>
            <person name="Salamov A."/>
            <person name="Ahrendt S.R."/>
            <person name="Lipzen A."/>
            <person name="Sullivan W."/>
            <person name="Andreopoulos W.B."/>
            <person name="Clum A."/>
            <person name="Lindquist E."/>
            <person name="Daum C."/>
            <person name="Ramamoorthy G.K."/>
            <person name="Gryganskyi A."/>
            <person name="Culley D."/>
            <person name="Magnuson J.K."/>
            <person name="James T.Y."/>
            <person name="O'Malley M.A."/>
            <person name="Stajich J.E."/>
            <person name="Spatafora J.W."/>
            <person name="Visel A."/>
            <person name="Grigoriev I.V."/>
        </authorList>
    </citation>
    <scope>NUCLEOTIDE SEQUENCE [LARGE SCALE GENOMIC DNA]</scope>
    <source>
        <strain evidence="2 3">NRRL 3116</strain>
    </source>
</reference>
<proteinExistence type="predicted"/>
<gene>
    <name evidence="2" type="ORF">BCR41DRAFT_400796</name>
</gene>
<keyword evidence="3" id="KW-1185">Reference proteome</keyword>
<dbReference type="OrthoDB" id="2437840at2759"/>